<gene>
    <name evidence="2" type="ORF">I603_0559</name>
</gene>
<protein>
    <submittedName>
        <fullName evidence="2">Peptidase C13, legumain asparaginyl peptidase</fullName>
    </submittedName>
</protein>
<dbReference type="AlphaFoldDB" id="A0A1A7BIP7"/>
<evidence type="ECO:0000313" key="3">
    <source>
        <dbReference type="Proteomes" id="UP000092484"/>
    </source>
</evidence>
<dbReference type="Gene3D" id="3.40.50.1460">
    <property type="match status" value="1"/>
</dbReference>
<reference evidence="2 3" key="1">
    <citation type="submission" date="2016-06" db="EMBL/GenBank/DDBJ databases">
        <title>Genome sequence of Porphyrobacter dokdonensis DSW-74.</title>
        <authorList>
            <person name="Kim J.F."/>
            <person name="Song J.Y."/>
        </authorList>
    </citation>
    <scope>NUCLEOTIDE SEQUENCE [LARGE SCALE GENOMIC DNA]</scope>
    <source>
        <strain evidence="2 3">DSW-74</strain>
    </source>
</reference>
<name>A0A1A7BIP7_9SPHN</name>
<proteinExistence type="predicted"/>
<keyword evidence="3" id="KW-1185">Reference proteome</keyword>
<dbReference type="STRING" id="1300349.I603_0559"/>
<sequence>MAALLAAPALSQSSAPNPNQPPPHTAPFPDLGSGESRAERRASFEAGPELQRGFSAAHVREQRRRLDSALAALRPHTPGTSDAYVLTIALDSDPVFAREAREAARVLAARYGAEGRTLTLAGPDGVRDDAPHGSITALVLALSHVGSLMEPSEDVLVLYTTSHGLDLGLAYHYGDTGYGILSPARLKAALEEAGIRRRVLILSACYSGVFVPLLSGPDTAILTAAASTRTSFGCAAENDWTFFGDALINRALRQPVALEEAARQAGRSVAEWELKARFLASLPQVSIGNGAKGWLPQIEARMPRIASAPVGKPAFDPATTTAPVVAEKARGGRK</sequence>
<accession>A0A1A7BIP7</accession>
<dbReference type="InterPro" id="IPR001096">
    <property type="entry name" value="Peptidase_C13"/>
</dbReference>
<dbReference type="PATRIC" id="fig|1300349.4.peg.556"/>
<organism evidence="2 3">
    <name type="scientific">Erythrobacter dokdonensis DSW-74</name>
    <dbReference type="NCBI Taxonomy" id="1300349"/>
    <lineage>
        <taxon>Bacteria</taxon>
        <taxon>Pseudomonadati</taxon>
        <taxon>Pseudomonadota</taxon>
        <taxon>Alphaproteobacteria</taxon>
        <taxon>Sphingomonadales</taxon>
        <taxon>Erythrobacteraceae</taxon>
        <taxon>Erythrobacter/Porphyrobacter group</taxon>
        <taxon>Erythrobacter</taxon>
    </lineage>
</organism>
<feature type="compositionally biased region" description="Low complexity" evidence="1">
    <location>
        <begin position="1"/>
        <end position="17"/>
    </location>
</feature>
<dbReference type="EMBL" id="LZYB01000001">
    <property type="protein sequence ID" value="OBV12428.1"/>
    <property type="molecule type" value="Genomic_DNA"/>
</dbReference>
<dbReference type="GO" id="GO:0008233">
    <property type="term" value="F:peptidase activity"/>
    <property type="evidence" value="ECO:0007669"/>
    <property type="project" value="InterPro"/>
</dbReference>
<dbReference type="GO" id="GO:0006508">
    <property type="term" value="P:proteolysis"/>
    <property type="evidence" value="ECO:0007669"/>
    <property type="project" value="InterPro"/>
</dbReference>
<feature type="region of interest" description="Disordered" evidence="1">
    <location>
        <begin position="1"/>
        <end position="57"/>
    </location>
</feature>
<comment type="caution">
    <text evidence="2">The sequence shown here is derived from an EMBL/GenBank/DDBJ whole genome shotgun (WGS) entry which is preliminary data.</text>
</comment>
<evidence type="ECO:0000256" key="1">
    <source>
        <dbReference type="SAM" id="MobiDB-lite"/>
    </source>
</evidence>
<dbReference type="Proteomes" id="UP000092484">
    <property type="component" value="Unassembled WGS sequence"/>
</dbReference>
<dbReference type="Pfam" id="PF01650">
    <property type="entry name" value="Peptidase_C13"/>
    <property type="match status" value="1"/>
</dbReference>
<evidence type="ECO:0000313" key="2">
    <source>
        <dbReference type="EMBL" id="OBV12428.1"/>
    </source>
</evidence>